<dbReference type="HOGENOM" id="CLU_071330_5_0_1"/>
<dbReference type="Proteomes" id="UP000024837">
    <property type="component" value="Unassembled WGS sequence"/>
</dbReference>
<dbReference type="AlphaFoldDB" id="W7HW45"/>
<dbReference type="SUPFAM" id="SSF51735">
    <property type="entry name" value="NAD(P)-binding Rossmann-fold domains"/>
    <property type="match status" value="1"/>
</dbReference>
<reference evidence="1 2" key="1">
    <citation type="submission" date="2013-05" db="EMBL/GenBank/DDBJ databases">
        <title>Drechslerella stenobrocha genome reveals carnivorous origination and mechanical trapping mechanism of predatory fungi.</title>
        <authorList>
            <person name="Liu X."/>
            <person name="Zhang W."/>
            <person name="Liu K."/>
        </authorList>
    </citation>
    <scope>NUCLEOTIDE SEQUENCE [LARGE SCALE GENOMIC DNA]</scope>
    <source>
        <strain evidence="1 2">248</strain>
    </source>
</reference>
<keyword evidence="2" id="KW-1185">Reference proteome</keyword>
<accession>W7HW45</accession>
<dbReference type="PANTHER" id="PTHR14097:SF8">
    <property type="entry name" value="NAD(P)-BINDING DOMAIN-CONTAINING PROTEIN"/>
    <property type="match status" value="1"/>
</dbReference>
<sequence length="244" mass="25864">MAHIIITGATGLAGSVILQQALASPSIAKISILSRRPVPRADGHPKANVIIHKDFTSYPPELLSQLSDATACIWAQGISSIGMKEDEYTTITVTYPLAAAKAFTTLPGSPNKPFNFVHVSGRGADQEGKSRAMFGRVKGVAEKTLVEIAASRKGRFTAYNLRPGGIDAGKEWLAERKPNWMERSFMAMAPVLRPLGGDWLTPVGQLAQASIKLALGGGGKMTGEGVHADGYTLETPALRTIAGQ</sequence>
<gene>
    <name evidence="1" type="ORF">DRE_02949</name>
</gene>
<dbReference type="OrthoDB" id="9975943at2759"/>
<evidence type="ECO:0000313" key="1">
    <source>
        <dbReference type="EMBL" id="EWC47749.1"/>
    </source>
</evidence>
<dbReference type="EMBL" id="KI966408">
    <property type="protein sequence ID" value="EWC47749.1"/>
    <property type="molecule type" value="Genomic_DNA"/>
</dbReference>
<evidence type="ECO:0000313" key="2">
    <source>
        <dbReference type="Proteomes" id="UP000024837"/>
    </source>
</evidence>
<dbReference type="PANTHER" id="PTHR14097">
    <property type="entry name" value="OXIDOREDUCTASE HTATIP2"/>
    <property type="match status" value="1"/>
</dbReference>
<proteinExistence type="predicted"/>
<name>W7HW45_9PEZI</name>
<protein>
    <recommendedName>
        <fullName evidence="3">NAD(P)-binding domain-containing protein</fullName>
    </recommendedName>
</protein>
<organism evidence="1 2">
    <name type="scientific">Drechslerella stenobrocha 248</name>
    <dbReference type="NCBI Taxonomy" id="1043628"/>
    <lineage>
        <taxon>Eukaryota</taxon>
        <taxon>Fungi</taxon>
        <taxon>Dikarya</taxon>
        <taxon>Ascomycota</taxon>
        <taxon>Pezizomycotina</taxon>
        <taxon>Orbiliomycetes</taxon>
        <taxon>Orbiliales</taxon>
        <taxon>Orbiliaceae</taxon>
        <taxon>Drechslerella</taxon>
    </lineage>
</organism>
<dbReference type="Gene3D" id="3.40.50.720">
    <property type="entry name" value="NAD(P)-binding Rossmann-like Domain"/>
    <property type="match status" value="1"/>
</dbReference>
<dbReference type="InterPro" id="IPR036291">
    <property type="entry name" value="NAD(P)-bd_dom_sf"/>
</dbReference>
<evidence type="ECO:0008006" key="3">
    <source>
        <dbReference type="Google" id="ProtNLM"/>
    </source>
</evidence>